<dbReference type="EMBL" id="QJKJ01001080">
    <property type="protein sequence ID" value="RDY09283.1"/>
    <property type="molecule type" value="Genomic_DNA"/>
</dbReference>
<dbReference type="OrthoDB" id="1934635at2759"/>
<reference evidence="2" key="1">
    <citation type="submission" date="2018-05" db="EMBL/GenBank/DDBJ databases">
        <title>Draft genome of Mucuna pruriens seed.</title>
        <authorList>
            <person name="Nnadi N.E."/>
            <person name="Vos R."/>
            <person name="Hasami M.H."/>
            <person name="Devisetty U.K."/>
            <person name="Aguiy J.C."/>
        </authorList>
    </citation>
    <scope>NUCLEOTIDE SEQUENCE [LARGE SCALE GENOMIC DNA]</scope>
    <source>
        <strain evidence="2">JCA_2017</strain>
    </source>
</reference>
<proteinExistence type="predicted"/>
<gene>
    <name evidence="2" type="ORF">CR513_06357</name>
</gene>
<comment type="caution">
    <text evidence="2">The sequence shown here is derived from an EMBL/GenBank/DDBJ whole genome shotgun (WGS) entry which is preliminary data.</text>
</comment>
<evidence type="ECO:0000313" key="2">
    <source>
        <dbReference type="EMBL" id="RDY09283.1"/>
    </source>
</evidence>
<organism evidence="2 3">
    <name type="scientific">Mucuna pruriens</name>
    <name type="common">Velvet bean</name>
    <name type="synonym">Dolichos pruriens</name>
    <dbReference type="NCBI Taxonomy" id="157652"/>
    <lineage>
        <taxon>Eukaryota</taxon>
        <taxon>Viridiplantae</taxon>
        <taxon>Streptophyta</taxon>
        <taxon>Embryophyta</taxon>
        <taxon>Tracheophyta</taxon>
        <taxon>Spermatophyta</taxon>
        <taxon>Magnoliopsida</taxon>
        <taxon>eudicotyledons</taxon>
        <taxon>Gunneridae</taxon>
        <taxon>Pentapetalae</taxon>
        <taxon>rosids</taxon>
        <taxon>fabids</taxon>
        <taxon>Fabales</taxon>
        <taxon>Fabaceae</taxon>
        <taxon>Papilionoideae</taxon>
        <taxon>50 kb inversion clade</taxon>
        <taxon>NPAAA clade</taxon>
        <taxon>indigoferoid/millettioid clade</taxon>
        <taxon>Phaseoleae</taxon>
        <taxon>Mucuna</taxon>
    </lineage>
</organism>
<feature type="region of interest" description="Disordered" evidence="1">
    <location>
        <begin position="1"/>
        <end position="45"/>
    </location>
</feature>
<dbReference type="Proteomes" id="UP000257109">
    <property type="component" value="Unassembled WGS sequence"/>
</dbReference>
<accession>A0A371I2N1</accession>
<evidence type="ECO:0000313" key="3">
    <source>
        <dbReference type="Proteomes" id="UP000257109"/>
    </source>
</evidence>
<keyword evidence="3" id="KW-1185">Reference proteome</keyword>
<sequence length="112" mass="13963">SQQNERQERHERNERLERHERNERLERHERPKRVREDSRREELDSGNERMKIRLVILEFSDYALVWWDQVMKDIKIGKRVPIDSWGAFEFSDYALVWWDQVMKDNDRKEGSY</sequence>
<feature type="non-terminal residue" evidence="2">
    <location>
        <position position="112"/>
    </location>
</feature>
<evidence type="ECO:0000256" key="1">
    <source>
        <dbReference type="SAM" id="MobiDB-lite"/>
    </source>
</evidence>
<feature type="non-terminal residue" evidence="2">
    <location>
        <position position="1"/>
    </location>
</feature>
<protein>
    <recommendedName>
        <fullName evidence="4">Retrotransposon gag domain-containing protein</fullName>
    </recommendedName>
</protein>
<name>A0A371I2N1_MUCPR</name>
<evidence type="ECO:0008006" key="4">
    <source>
        <dbReference type="Google" id="ProtNLM"/>
    </source>
</evidence>
<dbReference type="AlphaFoldDB" id="A0A371I2N1"/>